<dbReference type="SMART" id="SM00420">
    <property type="entry name" value="HTH_DEOR"/>
    <property type="match status" value="1"/>
</dbReference>
<dbReference type="InterPro" id="IPR014036">
    <property type="entry name" value="DeoR-like_C"/>
</dbReference>
<comment type="caution">
    <text evidence="8">The sequence shown here is derived from an EMBL/GenBank/DDBJ whole genome shotgun (WGS) entry which is preliminary data.</text>
</comment>
<evidence type="ECO:0000256" key="2">
    <source>
        <dbReference type="ARBA" id="ARBA00022491"/>
    </source>
</evidence>
<dbReference type="PANTHER" id="PTHR30363:SF4">
    <property type="entry name" value="GLYCEROL-3-PHOSPHATE REGULON REPRESSOR"/>
    <property type="match status" value="1"/>
</dbReference>
<evidence type="ECO:0000256" key="5">
    <source>
        <dbReference type="ARBA" id="ARBA00023163"/>
    </source>
</evidence>
<dbReference type="SUPFAM" id="SSF100950">
    <property type="entry name" value="NagB/RpiA/CoA transferase-like"/>
    <property type="match status" value="1"/>
</dbReference>
<reference evidence="8 9" key="1">
    <citation type="journal article" date="2015" name="Genome Announc.">
        <title>Expanding the biotechnology potential of lactobacilli through comparative genomics of 213 strains and associated genera.</title>
        <authorList>
            <person name="Sun Z."/>
            <person name="Harris H.M."/>
            <person name="McCann A."/>
            <person name="Guo C."/>
            <person name="Argimon S."/>
            <person name="Zhang W."/>
            <person name="Yang X."/>
            <person name="Jeffery I.B."/>
            <person name="Cooney J.C."/>
            <person name="Kagawa T.F."/>
            <person name="Liu W."/>
            <person name="Song Y."/>
            <person name="Salvetti E."/>
            <person name="Wrobel A."/>
            <person name="Rasinkangas P."/>
            <person name="Parkhill J."/>
            <person name="Rea M.C."/>
            <person name="O'Sullivan O."/>
            <person name="Ritari J."/>
            <person name="Douillard F.P."/>
            <person name="Paul Ross R."/>
            <person name="Yang R."/>
            <person name="Briner A.E."/>
            <person name="Felis G.E."/>
            <person name="de Vos W.M."/>
            <person name="Barrangou R."/>
            <person name="Klaenhammer T.R."/>
            <person name="Caufield P.W."/>
            <person name="Cui Y."/>
            <person name="Zhang H."/>
            <person name="O'Toole P.W."/>
        </authorList>
    </citation>
    <scope>NUCLEOTIDE SEQUENCE [LARGE SCALE GENOMIC DNA]</scope>
    <source>
        <strain evidence="8 9">DSM 20001</strain>
    </source>
</reference>
<dbReference type="Pfam" id="PF00455">
    <property type="entry name" value="DeoRC"/>
    <property type="match status" value="1"/>
</dbReference>
<keyword evidence="5" id="KW-0804">Transcription</keyword>
<accession>A0A0R1F6C6</accession>
<dbReference type="AlphaFoldDB" id="A0A0R1F6C6"/>
<name>A0A0R1F6C6_9LACO</name>
<dbReference type="InterPro" id="IPR001034">
    <property type="entry name" value="DeoR_HTH"/>
</dbReference>
<dbReference type="InterPro" id="IPR037171">
    <property type="entry name" value="NagB/RpiA_transferase-like"/>
</dbReference>
<dbReference type="InterPro" id="IPR036390">
    <property type="entry name" value="WH_DNA-bd_sf"/>
</dbReference>
<dbReference type="Gene3D" id="3.40.50.1360">
    <property type="match status" value="1"/>
</dbReference>
<dbReference type="PANTHER" id="PTHR30363">
    <property type="entry name" value="HTH-TYPE TRANSCRIPTIONAL REGULATOR SRLR-RELATED"/>
    <property type="match status" value="1"/>
</dbReference>
<dbReference type="SUPFAM" id="SSF46785">
    <property type="entry name" value="Winged helix' DNA-binding domain"/>
    <property type="match status" value="1"/>
</dbReference>
<dbReference type="Proteomes" id="UP000051181">
    <property type="component" value="Unassembled WGS sequence"/>
</dbReference>
<keyword evidence="2" id="KW-0678">Repressor</keyword>
<dbReference type="PRINTS" id="PR00037">
    <property type="entry name" value="HTHLACR"/>
</dbReference>
<dbReference type="PROSITE" id="PS00894">
    <property type="entry name" value="HTH_DEOR_1"/>
    <property type="match status" value="1"/>
</dbReference>
<protein>
    <recommendedName>
        <fullName evidence="1">Lactose phosphotransferase system repressor</fullName>
    </recommendedName>
</protein>
<evidence type="ECO:0000313" key="9">
    <source>
        <dbReference type="Proteomes" id="UP000051181"/>
    </source>
</evidence>
<comment type="function">
    <text evidence="6">Repressor of the lactose catabolism operon. Galactose-6-phosphate is the inducer.</text>
</comment>
<evidence type="ECO:0000259" key="7">
    <source>
        <dbReference type="PROSITE" id="PS51000"/>
    </source>
</evidence>
<organism evidence="8 9">
    <name type="scientific">Loigolactobacillus coryniformis subsp. coryniformis KCTC 3167 = DSM 20001</name>
    <dbReference type="NCBI Taxonomy" id="913848"/>
    <lineage>
        <taxon>Bacteria</taxon>
        <taxon>Bacillati</taxon>
        <taxon>Bacillota</taxon>
        <taxon>Bacilli</taxon>
        <taxon>Lactobacillales</taxon>
        <taxon>Lactobacillaceae</taxon>
        <taxon>Loigolactobacillus</taxon>
    </lineage>
</organism>
<dbReference type="RefSeq" id="WP_010011554.1">
    <property type="nucleotide sequence ID" value="NZ_AZCN01000024.1"/>
</dbReference>
<dbReference type="SMART" id="SM01134">
    <property type="entry name" value="DeoRC"/>
    <property type="match status" value="1"/>
</dbReference>
<feature type="domain" description="HTH deoR-type" evidence="7">
    <location>
        <begin position="1"/>
        <end position="56"/>
    </location>
</feature>
<dbReference type="PROSITE" id="PS51000">
    <property type="entry name" value="HTH_DEOR_2"/>
    <property type="match status" value="1"/>
</dbReference>
<dbReference type="GO" id="GO:0003700">
    <property type="term" value="F:DNA-binding transcription factor activity"/>
    <property type="evidence" value="ECO:0007669"/>
    <property type="project" value="InterPro"/>
</dbReference>
<keyword evidence="4" id="KW-0238">DNA-binding</keyword>
<evidence type="ECO:0000256" key="6">
    <source>
        <dbReference type="ARBA" id="ARBA00024937"/>
    </source>
</evidence>
<dbReference type="InterPro" id="IPR050313">
    <property type="entry name" value="Carb_Metab_HTH_regulators"/>
</dbReference>
<evidence type="ECO:0000256" key="4">
    <source>
        <dbReference type="ARBA" id="ARBA00023125"/>
    </source>
</evidence>
<dbReference type="Pfam" id="PF08220">
    <property type="entry name" value="HTH_DeoR"/>
    <property type="match status" value="1"/>
</dbReference>
<dbReference type="eggNOG" id="COG1349">
    <property type="taxonomic scope" value="Bacteria"/>
</dbReference>
<evidence type="ECO:0000256" key="1">
    <source>
        <dbReference type="ARBA" id="ARBA00021390"/>
    </source>
</evidence>
<gene>
    <name evidence="8" type="ORF">FD22_GL000948</name>
</gene>
<dbReference type="InterPro" id="IPR018356">
    <property type="entry name" value="Tscrpt_reg_HTH_DeoR_CS"/>
</dbReference>
<dbReference type="GeneID" id="65916067"/>
<dbReference type="PATRIC" id="fig|913848.6.peg.979"/>
<dbReference type="Gene3D" id="1.10.10.10">
    <property type="entry name" value="Winged helix-like DNA-binding domain superfamily/Winged helix DNA-binding domain"/>
    <property type="match status" value="1"/>
</dbReference>
<proteinExistence type="predicted"/>
<evidence type="ECO:0000256" key="3">
    <source>
        <dbReference type="ARBA" id="ARBA00023015"/>
    </source>
</evidence>
<dbReference type="GO" id="GO:0003677">
    <property type="term" value="F:DNA binding"/>
    <property type="evidence" value="ECO:0007669"/>
    <property type="project" value="UniProtKB-KW"/>
</dbReference>
<keyword evidence="3" id="KW-0805">Transcription regulation</keyword>
<evidence type="ECO:0000313" key="8">
    <source>
        <dbReference type="EMBL" id="KRK17340.1"/>
    </source>
</evidence>
<dbReference type="EMBL" id="AZCN01000024">
    <property type="protein sequence ID" value="KRK17340.1"/>
    <property type="molecule type" value="Genomic_DNA"/>
</dbReference>
<dbReference type="InterPro" id="IPR036388">
    <property type="entry name" value="WH-like_DNA-bd_sf"/>
</dbReference>
<sequence length="248" mass="27556">MSKRSEQLLELVNQNKKIEVNRLAELLQVSKVTIRKDLTDLEQRGLLRRRHGYAIINNPNNLSFRLAQNYDTKIKIARTAAAQVAENETIMIESGSTCALLAEQLGQQKKHVTIITNSYFIANFVEKFDSIETILLGGKYQPSAEVVVGPLAKMLLPNFHVKQLFIGTDGFAADTGFFGNDLMRAEIVQAMAQQADRTIILTDSSKFKTLGVVKQLPLSAIAAVITDPQIPTATVNLLKQQKIKLHLV</sequence>